<feature type="region of interest" description="Disordered" evidence="1">
    <location>
        <begin position="29"/>
        <end position="75"/>
    </location>
</feature>
<accession>E5A8H9</accession>
<feature type="region of interest" description="Disordered" evidence="1">
    <location>
        <begin position="117"/>
        <end position="140"/>
    </location>
</feature>
<gene>
    <name evidence="2" type="ORF">LEMA_P075130.1</name>
</gene>
<organism evidence="3">
    <name type="scientific">Leptosphaeria maculans (strain JN3 / isolate v23.1.3 / race Av1-4-5-6-7-8)</name>
    <name type="common">Blackleg fungus</name>
    <name type="synonym">Phoma lingam</name>
    <dbReference type="NCBI Taxonomy" id="985895"/>
    <lineage>
        <taxon>Eukaryota</taxon>
        <taxon>Fungi</taxon>
        <taxon>Dikarya</taxon>
        <taxon>Ascomycota</taxon>
        <taxon>Pezizomycotina</taxon>
        <taxon>Dothideomycetes</taxon>
        <taxon>Pleosporomycetidae</taxon>
        <taxon>Pleosporales</taxon>
        <taxon>Pleosporineae</taxon>
        <taxon>Leptosphaeriaceae</taxon>
        <taxon>Plenodomus</taxon>
        <taxon>Plenodomus lingam/Leptosphaeria maculans species complex</taxon>
    </lineage>
</organism>
<proteinExistence type="predicted"/>
<dbReference type="InParanoid" id="E5A8H9"/>
<keyword evidence="3" id="KW-1185">Reference proteome</keyword>
<evidence type="ECO:0000256" key="1">
    <source>
        <dbReference type="SAM" id="MobiDB-lite"/>
    </source>
</evidence>
<dbReference type="VEuPathDB" id="FungiDB:LEMA_P075130.1"/>
<reference evidence="3" key="1">
    <citation type="journal article" date="2011" name="Nat. Commun.">
        <title>Effector diversification within compartments of the Leptosphaeria maculans genome affected by Repeat-Induced Point mutations.</title>
        <authorList>
            <person name="Rouxel T."/>
            <person name="Grandaubert J."/>
            <person name="Hane J.K."/>
            <person name="Hoede C."/>
            <person name="van de Wouw A.P."/>
            <person name="Couloux A."/>
            <person name="Dominguez V."/>
            <person name="Anthouard V."/>
            <person name="Bally P."/>
            <person name="Bourras S."/>
            <person name="Cozijnsen A.J."/>
            <person name="Ciuffetti L.M."/>
            <person name="Degrave A."/>
            <person name="Dilmaghani A."/>
            <person name="Duret L."/>
            <person name="Fudal I."/>
            <person name="Goodwin S.B."/>
            <person name="Gout L."/>
            <person name="Glaser N."/>
            <person name="Linglin J."/>
            <person name="Kema G.H.J."/>
            <person name="Lapalu N."/>
            <person name="Lawrence C.B."/>
            <person name="May K."/>
            <person name="Meyer M."/>
            <person name="Ollivier B."/>
            <person name="Poulain J."/>
            <person name="Schoch C.L."/>
            <person name="Simon A."/>
            <person name="Spatafora J.W."/>
            <person name="Stachowiak A."/>
            <person name="Turgeon B.G."/>
            <person name="Tyler B.M."/>
            <person name="Vincent D."/>
            <person name="Weissenbach J."/>
            <person name="Amselem J."/>
            <person name="Quesneville H."/>
            <person name="Oliver R.P."/>
            <person name="Wincker P."/>
            <person name="Balesdent M.-H."/>
            <person name="Howlett B.J."/>
        </authorList>
    </citation>
    <scope>NUCLEOTIDE SEQUENCE [LARGE SCALE GENOMIC DNA]</scope>
    <source>
        <strain evidence="3">JN3 / isolate v23.1.3 / race Av1-4-5-6-7-8</strain>
    </source>
</reference>
<feature type="compositionally biased region" description="Polar residues" evidence="1">
    <location>
        <begin position="49"/>
        <end position="58"/>
    </location>
</feature>
<evidence type="ECO:0000313" key="3">
    <source>
        <dbReference type="Proteomes" id="UP000002668"/>
    </source>
</evidence>
<dbReference type="EMBL" id="FP929137">
    <property type="protein sequence ID" value="CBX99924.1"/>
    <property type="molecule type" value="Genomic_DNA"/>
</dbReference>
<feature type="compositionally biased region" description="Basic and acidic residues" evidence="1">
    <location>
        <begin position="127"/>
        <end position="140"/>
    </location>
</feature>
<sequence length="140" mass="15935">MYPMAILVSSPNLSRYQHFFYLTILHNTTQHRTQHTQRKRTRTRKRNPHSNLTTSQPTHKYPKLPNPSSKKPCLSLGGPPVDNLIWVGMTGGQPRSNRVWVSKWRAGRLASQMLRSKVGGTRPGGRFKPEHEGKAATRKA</sequence>
<protein>
    <submittedName>
        <fullName evidence="2">Predicted protein</fullName>
    </submittedName>
</protein>
<evidence type="ECO:0000313" key="2">
    <source>
        <dbReference type="EMBL" id="CBX99924.1"/>
    </source>
</evidence>
<name>E5A8H9_LEPMJ</name>
<dbReference type="HOGENOM" id="CLU_1835506_0_0_1"/>
<feature type="compositionally biased region" description="Basic residues" evidence="1">
    <location>
        <begin position="32"/>
        <end position="48"/>
    </location>
</feature>
<dbReference type="AlphaFoldDB" id="E5A8H9"/>
<dbReference type="Proteomes" id="UP000002668">
    <property type="component" value="Genome"/>
</dbReference>